<evidence type="ECO:0000313" key="3">
    <source>
        <dbReference type="EnsemblMetazoa" id="MESCA001732-PA"/>
    </source>
</evidence>
<dbReference type="InterPro" id="IPR022041">
    <property type="entry name" value="Methyltransf_FA"/>
</dbReference>
<accession>T1GEH0</accession>
<feature type="domain" description="Farnesoic acid O-methyl transferase" evidence="2">
    <location>
        <begin position="351"/>
        <end position="436"/>
    </location>
</feature>
<protein>
    <recommendedName>
        <fullName evidence="2">Farnesoic acid O-methyl transferase domain-containing protein</fullName>
    </recommendedName>
</protein>
<dbReference type="AlphaFoldDB" id="T1GEH0"/>
<dbReference type="HOGENOM" id="CLU_534535_0_0_1"/>
<keyword evidence="4" id="KW-1185">Reference proteome</keyword>
<dbReference type="EMBL" id="CAQQ02018929">
    <property type="status" value="NOT_ANNOTATED_CDS"/>
    <property type="molecule type" value="Genomic_DNA"/>
</dbReference>
<evidence type="ECO:0000259" key="2">
    <source>
        <dbReference type="Pfam" id="PF12248"/>
    </source>
</evidence>
<name>T1GEH0_MEGSC</name>
<reference evidence="3" key="2">
    <citation type="submission" date="2015-06" db="UniProtKB">
        <authorList>
            <consortium name="EnsemblMetazoa"/>
        </authorList>
    </citation>
    <scope>IDENTIFICATION</scope>
</reference>
<reference evidence="4" key="1">
    <citation type="submission" date="2013-02" db="EMBL/GenBank/DDBJ databases">
        <authorList>
            <person name="Hughes D."/>
        </authorList>
    </citation>
    <scope>NUCLEOTIDE SEQUENCE</scope>
    <source>
        <strain>Durham</strain>
        <strain evidence="4">NC isolate 2 -- Noor lab</strain>
    </source>
</reference>
<dbReference type="Proteomes" id="UP000015102">
    <property type="component" value="Unassembled WGS sequence"/>
</dbReference>
<sequence>MEKKPITCCPTEMMQIIKHLAQMAGCCKSILLKGGRNQEKRSPTNQMGTVTPGSSIVVNWILPKDRQHKSKNLDGLSINDYEYFYIKQLVILEQIVSDSSIHSISKYPHQQYQQLDAVLFVLFFLFSGYLVALAFTLNQLLTLRLDKTTLELLFHKNMNLIQFCVGFFIIKLISGCNDNFEDIQWIHIKDFESSGTKTYHICRGLNQELNCVGTYVSETTKICHAICSDEPAELKEFEILQCAQSGIWTPVYDNNIPKNSYNFVDYEIQPTFACRGVEGNQTIGVVRKAKCDRKKCVEKFICEIVVLDKLSNSKTEQWDRFTIFTITNTNIETNIDKDSDNIIIPDYVQSRIFSFNLKAKEEVVLYLKTESGTTLFEILIGGLKNSITGIRKGASYVMYSNTTHTLNILKEKEFIGFWVYWGQGTLIFGKGDKYLEPQSEHQTSIISLQDSGVFGITKYLMKSSSPAVWNSLVSSSHLVWGQPHPLSPPGFLELTLFAGKFGSILSTCPC</sequence>
<organism evidence="3 4">
    <name type="scientific">Megaselia scalaris</name>
    <name type="common">Humpbacked fly</name>
    <name type="synonym">Phora scalaris</name>
    <dbReference type="NCBI Taxonomy" id="36166"/>
    <lineage>
        <taxon>Eukaryota</taxon>
        <taxon>Metazoa</taxon>
        <taxon>Ecdysozoa</taxon>
        <taxon>Arthropoda</taxon>
        <taxon>Hexapoda</taxon>
        <taxon>Insecta</taxon>
        <taxon>Pterygota</taxon>
        <taxon>Neoptera</taxon>
        <taxon>Endopterygota</taxon>
        <taxon>Diptera</taxon>
        <taxon>Brachycera</taxon>
        <taxon>Muscomorpha</taxon>
        <taxon>Platypezoidea</taxon>
        <taxon>Phoridae</taxon>
        <taxon>Megaseliini</taxon>
        <taxon>Megaselia</taxon>
    </lineage>
</organism>
<dbReference type="EnsemblMetazoa" id="MESCA001732-RA">
    <property type="protein sequence ID" value="MESCA001732-PA"/>
    <property type="gene ID" value="MESCA001732"/>
</dbReference>
<keyword evidence="1" id="KW-1133">Transmembrane helix</keyword>
<keyword evidence="1" id="KW-0812">Transmembrane</keyword>
<dbReference type="EMBL" id="CAQQ02018928">
    <property type="status" value="NOT_ANNOTATED_CDS"/>
    <property type="molecule type" value="Genomic_DNA"/>
</dbReference>
<feature type="transmembrane region" description="Helical" evidence="1">
    <location>
        <begin position="117"/>
        <end position="137"/>
    </location>
</feature>
<evidence type="ECO:0000313" key="4">
    <source>
        <dbReference type="Proteomes" id="UP000015102"/>
    </source>
</evidence>
<proteinExistence type="predicted"/>
<evidence type="ECO:0000256" key="1">
    <source>
        <dbReference type="SAM" id="Phobius"/>
    </source>
</evidence>
<dbReference type="Pfam" id="PF12248">
    <property type="entry name" value="Methyltransf_FA"/>
    <property type="match status" value="1"/>
</dbReference>
<keyword evidence="1" id="KW-0472">Membrane</keyword>